<protein>
    <recommendedName>
        <fullName evidence="3">Orphan protein</fullName>
    </recommendedName>
</protein>
<dbReference type="AlphaFoldDB" id="A0A486XSA6"/>
<reference evidence="2" key="1">
    <citation type="submission" date="2019-04" db="EMBL/GenBank/DDBJ databases">
        <authorList>
            <person name="Brambilla D."/>
        </authorList>
    </citation>
    <scope>NUCLEOTIDE SEQUENCE</scope>
    <source>
        <strain evidence="2">BAL1</strain>
    </source>
</reference>
<proteinExistence type="predicted"/>
<keyword evidence="1" id="KW-0732">Signal</keyword>
<organism evidence="2">
    <name type="scientific">Rheinheimera sp. BAL341</name>
    <dbReference type="NCBI Taxonomy" id="1708203"/>
    <lineage>
        <taxon>Bacteria</taxon>
        <taxon>Pseudomonadati</taxon>
        <taxon>Pseudomonadota</taxon>
        <taxon>Gammaproteobacteria</taxon>
        <taxon>Chromatiales</taxon>
        <taxon>Chromatiaceae</taxon>
        <taxon>Rheinheimera</taxon>
    </lineage>
</organism>
<dbReference type="EMBL" id="CAAJGR010000128">
    <property type="protein sequence ID" value="VHO05468.1"/>
    <property type="molecule type" value="Genomic_DNA"/>
</dbReference>
<gene>
    <name evidence="2" type="ORF">BAL341_2552</name>
</gene>
<sequence length="296" mass="33022">MPLFRFICSAFLLNCALISTQGTAQPLTLQSHTLKTIPANLAEHLIAAAEKQDVRQIAIDPTLFQQKEWQQKLSRIELQLDNDTAVTVLPKQQSAKADSVIWQGYISGAPNSLVTMVISNKGISGSVRHKGRLWQIRRLADGQVIMFETSPQLLNADDSIKLTSAQLKQQSTHAQQQSTSVLLPTVVENATGFTDETRLQVMVYYDIQELETYPDLLELIDLEFQQANSALLNSGIDAQLNAVVKLPVSRQNASRGMLSLMLSGEEMFSNLARDRQRYNADFVHYFGLNLDQWACG</sequence>
<feature type="chain" id="PRO_5019849139" description="Orphan protein" evidence="1">
    <location>
        <begin position="25"/>
        <end position="296"/>
    </location>
</feature>
<evidence type="ECO:0000313" key="2">
    <source>
        <dbReference type="EMBL" id="VHO05468.1"/>
    </source>
</evidence>
<evidence type="ECO:0008006" key="3">
    <source>
        <dbReference type="Google" id="ProtNLM"/>
    </source>
</evidence>
<evidence type="ECO:0000256" key="1">
    <source>
        <dbReference type="SAM" id="SignalP"/>
    </source>
</evidence>
<name>A0A486XSA6_9GAMM</name>
<feature type="signal peptide" evidence="1">
    <location>
        <begin position="1"/>
        <end position="24"/>
    </location>
</feature>
<accession>A0A486XSA6</accession>